<dbReference type="FunFam" id="1.10.3470.10:FF:000001">
    <property type="entry name" value="Vitamin B12 ABC transporter permease BtuC"/>
    <property type="match status" value="1"/>
</dbReference>
<dbReference type="AlphaFoldDB" id="A0A543NGY3"/>
<keyword evidence="6 8" id="KW-1133">Transmembrane helix</keyword>
<dbReference type="Proteomes" id="UP000317422">
    <property type="component" value="Unassembled WGS sequence"/>
</dbReference>
<feature type="transmembrane region" description="Helical" evidence="8">
    <location>
        <begin position="298"/>
        <end position="316"/>
    </location>
</feature>
<accession>A0A543NGY3</accession>
<keyword evidence="3" id="KW-0813">Transport</keyword>
<dbReference type="RefSeq" id="WP_246062082.1">
    <property type="nucleotide sequence ID" value="NZ_VFQC01000001.1"/>
</dbReference>
<evidence type="ECO:0000256" key="6">
    <source>
        <dbReference type="ARBA" id="ARBA00022989"/>
    </source>
</evidence>
<feature type="transmembrane region" description="Helical" evidence="8">
    <location>
        <begin position="253"/>
        <end position="278"/>
    </location>
</feature>
<evidence type="ECO:0000256" key="8">
    <source>
        <dbReference type="SAM" id="Phobius"/>
    </source>
</evidence>
<feature type="transmembrane region" description="Helical" evidence="8">
    <location>
        <begin position="137"/>
        <end position="156"/>
    </location>
</feature>
<dbReference type="GO" id="GO:0033214">
    <property type="term" value="P:siderophore-iron import into cell"/>
    <property type="evidence" value="ECO:0007669"/>
    <property type="project" value="TreeGrafter"/>
</dbReference>
<evidence type="ECO:0000256" key="1">
    <source>
        <dbReference type="ARBA" id="ARBA00004651"/>
    </source>
</evidence>
<comment type="subcellular location">
    <subcellularLocation>
        <location evidence="1">Cell membrane</location>
        <topology evidence="1">Multi-pass membrane protein</topology>
    </subcellularLocation>
</comment>
<organism evidence="9 10">
    <name type="scientific">Haloactinospora alba</name>
    <dbReference type="NCBI Taxonomy" id="405555"/>
    <lineage>
        <taxon>Bacteria</taxon>
        <taxon>Bacillati</taxon>
        <taxon>Actinomycetota</taxon>
        <taxon>Actinomycetes</taxon>
        <taxon>Streptosporangiales</taxon>
        <taxon>Nocardiopsidaceae</taxon>
        <taxon>Haloactinospora</taxon>
    </lineage>
</organism>
<keyword evidence="7 8" id="KW-0472">Membrane</keyword>
<dbReference type="Pfam" id="PF01032">
    <property type="entry name" value="FecCD"/>
    <property type="match status" value="1"/>
</dbReference>
<evidence type="ECO:0000256" key="3">
    <source>
        <dbReference type="ARBA" id="ARBA00022448"/>
    </source>
</evidence>
<sequence>MSDSVLAERERVRHPAPAELPPRRRQAVLLLPAIALLALTALASVSLGSRMLPPGEVLGALFSTDTSEASTIVQSLRLPRTLLGILVGTALAVAGVLIQSLTRNPIADPGLLGITHGAACAVVASIYLAGLASVSQYVWLAIAGSLLVSMAVFALASGGTRGPTPVTLVLAGAAMTALMYGLTSAIVLLDKQSLEVYRFWRIGSLAARPADVIWQVLPFLLIGLVLAAALTRSMNTLALGDDVATALGQRIRLIRATGVLAVALLTGGAVAAAGPIGFIGLMTPHIARAVTGPDHRWLTVYAAFIGAVVILLADIAGRLVTSSGEIEVGIILAVLGAPFFIMLIRRQKLISL</sequence>
<dbReference type="CDD" id="cd06550">
    <property type="entry name" value="TM_ABC_iron-siderophores_like"/>
    <property type="match status" value="1"/>
</dbReference>
<reference evidence="9 10" key="1">
    <citation type="submission" date="2019-06" db="EMBL/GenBank/DDBJ databases">
        <title>Sequencing the genomes of 1000 actinobacteria strains.</title>
        <authorList>
            <person name="Klenk H.-P."/>
        </authorList>
    </citation>
    <scope>NUCLEOTIDE SEQUENCE [LARGE SCALE GENOMIC DNA]</scope>
    <source>
        <strain evidence="9 10">DSM 45015</strain>
    </source>
</reference>
<feature type="transmembrane region" description="Helical" evidence="8">
    <location>
        <begin position="110"/>
        <end position="131"/>
    </location>
</feature>
<feature type="transmembrane region" description="Helical" evidence="8">
    <location>
        <begin position="168"/>
        <end position="189"/>
    </location>
</feature>
<dbReference type="PANTHER" id="PTHR30472:SF1">
    <property type="entry name" value="FE(3+) DICITRATE TRANSPORT SYSTEM PERMEASE PROTEIN FECC-RELATED"/>
    <property type="match status" value="1"/>
</dbReference>
<comment type="similarity">
    <text evidence="2">Belongs to the binding-protein-dependent transport system permease family. FecCD subfamily.</text>
</comment>
<feature type="transmembrane region" description="Helical" evidence="8">
    <location>
        <begin position="212"/>
        <end position="232"/>
    </location>
</feature>
<dbReference type="InterPro" id="IPR037294">
    <property type="entry name" value="ABC_BtuC-like"/>
</dbReference>
<evidence type="ECO:0000256" key="7">
    <source>
        <dbReference type="ARBA" id="ARBA00023136"/>
    </source>
</evidence>
<feature type="transmembrane region" description="Helical" evidence="8">
    <location>
        <begin position="27"/>
        <end position="47"/>
    </location>
</feature>
<evidence type="ECO:0000256" key="2">
    <source>
        <dbReference type="ARBA" id="ARBA00007935"/>
    </source>
</evidence>
<keyword evidence="10" id="KW-1185">Reference proteome</keyword>
<dbReference type="GO" id="GO:0022857">
    <property type="term" value="F:transmembrane transporter activity"/>
    <property type="evidence" value="ECO:0007669"/>
    <property type="project" value="InterPro"/>
</dbReference>
<proteinExistence type="inferred from homology"/>
<evidence type="ECO:0000313" key="10">
    <source>
        <dbReference type="Proteomes" id="UP000317422"/>
    </source>
</evidence>
<gene>
    <name evidence="9" type="ORF">FHX37_1006</name>
</gene>
<dbReference type="Gene3D" id="1.10.3470.10">
    <property type="entry name" value="ABC transporter involved in vitamin B12 uptake, BtuC"/>
    <property type="match status" value="1"/>
</dbReference>
<keyword evidence="5 8" id="KW-0812">Transmembrane</keyword>
<dbReference type="EMBL" id="VFQC01000001">
    <property type="protein sequence ID" value="TQN31116.1"/>
    <property type="molecule type" value="Genomic_DNA"/>
</dbReference>
<protein>
    <submittedName>
        <fullName evidence="9">Iron complex transport system permease protein</fullName>
    </submittedName>
</protein>
<name>A0A543NGY3_9ACTN</name>
<evidence type="ECO:0000313" key="9">
    <source>
        <dbReference type="EMBL" id="TQN31116.1"/>
    </source>
</evidence>
<comment type="caution">
    <text evidence="9">The sequence shown here is derived from an EMBL/GenBank/DDBJ whole genome shotgun (WGS) entry which is preliminary data.</text>
</comment>
<dbReference type="PANTHER" id="PTHR30472">
    <property type="entry name" value="FERRIC ENTEROBACTIN TRANSPORT SYSTEM PERMEASE PROTEIN"/>
    <property type="match status" value="1"/>
</dbReference>
<feature type="transmembrane region" description="Helical" evidence="8">
    <location>
        <begin position="81"/>
        <end position="98"/>
    </location>
</feature>
<feature type="transmembrane region" description="Helical" evidence="8">
    <location>
        <begin position="328"/>
        <end position="345"/>
    </location>
</feature>
<evidence type="ECO:0000256" key="5">
    <source>
        <dbReference type="ARBA" id="ARBA00022692"/>
    </source>
</evidence>
<dbReference type="SUPFAM" id="SSF81345">
    <property type="entry name" value="ABC transporter involved in vitamin B12 uptake, BtuC"/>
    <property type="match status" value="1"/>
</dbReference>
<evidence type="ECO:0000256" key="4">
    <source>
        <dbReference type="ARBA" id="ARBA00022475"/>
    </source>
</evidence>
<dbReference type="GO" id="GO:0005886">
    <property type="term" value="C:plasma membrane"/>
    <property type="evidence" value="ECO:0007669"/>
    <property type="project" value="UniProtKB-SubCell"/>
</dbReference>
<dbReference type="InterPro" id="IPR000522">
    <property type="entry name" value="ABC_transptr_permease_BtuC"/>
</dbReference>
<keyword evidence="4" id="KW-1003">Cell membrane</keyword>